<dbReference type="AlphaFoldDB" id="A0AAD1WC83"/>
<proteinExistence type="inferred from homology"/>
<dbReference type="Proteomes" id="UP001295444">
    <property type="component" value="Chromosome 06"/>
</dbReference>
<dbReference type="PANTHER" id="PTHR45965:SF2">
    <property type="entry name" value="INACTIVE RHOMBOID PROTEIN 2"/>
    <property type="match status" value="1"/>
</dbReference>
<gene>
    <name evidence="5" type="ORF">PECUL_23A052336</name>
</gene>
<dbReference type="EMBL" id="OW240917">
    <property type="protein sequence ID" value="CAH2302097.1"/>
    <property type="molecule type" value="Genomic_DNA"/>
</dbReference>
<sequence>MNFHPENWSVYVIALGSRDSKVHNNQSVKWEVFIRARKCPNRLWEPLLLSPKPYQYKHALGASLQDQIEEEEEDWGSHSVTVDSSSQTWRPLTRMEAVLVCKVESLPTSQSPYLPRRVRRKQNPHSNDWEGKRQQWQRKSLHHCSLRYGKLKPQYQRDIELPSQETPSFQATESPATCRMPKVR</sequence>
<dbReference type="PANTHER" id="PTHR45965">
    <property type="entry name" value="INACTIVE RHOMBOID PROTEIN"/>
    <property type="match status" value="1"/>
</dbReference>
<evidence type="ECO:0000256" key="1">
    <source>
        <dbReference type="ARBA" id="ARBA00009045"/>
    </source>
</evidence>
<evidence type="ECO:0000313" key="5">
    <source>
        <dbReference type="EMBL" id="CAH2302097.1"/>
    </source>
</evidence>
<keyword evidence="2" id="KW-0256">Endoplasmic reticulum</keyword>
<comment type="subcellular location">
    <subcellularLocation>
        <location evidence="2">Endoplasmic reticulum membrane</location>
        <topology evidence="2">Multi-pass membrane protein</topology>
    </subcellularLocation>
</comment>
<feature type="domain" description="Inactive rhomboid protein 1/2 N-terminal" evidence="4">
    <location>
        <begin position="126"/>
        <end position="183"/>
    </location>
</feature>
<comment type="similarity">
    <text evidence="1 2">Belongs to the peptidase S54 family.</text>
</comment>
<dbReference type="InterPro" id="IPR022241">
    <property type="entry name" value="iRhom1_2_N"/>
</dbReference>
<feature type="region of interest" description="Disordered" evidence="3">
    <location>
        <begin position="161"/>
        <end position="184"/>
    </location>
</feature>
<feature type="compositionally biased region" description="Polar residues" evidence="3">
    <location>
        <begin position="163"/>
        <end position="175"/>
    </location>
</feature>
<dbReference type="Pfam" id="PF12595">
    <property type="entry name" value="iRhom1-2_N"/>
    <property type="match status" value="1"/>
</dbReference>
<name>A0AAD1WC83_PELCU</name>
<organism evidence="5 6">
    <name type="scientific">Pelobates cultripes</name>
    <name type="common">Western spadefoot toad</name>
    <dbReference type="NCBI Taxonomy" id="61616"/>
    <lineage>
        <taxon>Eukaryota</taxon>
        <taxon>Metazoa</taxon>
        <taxon>Chordata</taxon>
        <taxon>Craniata</taxon>
        <taxon>Vertebrata</taxon>
        <taxon>Euteleostomi</taxon>
        <taxon>Amphibia</taxon>
        <taxon>Batrachia</taxon>
        <taxon>Anura</taxon>
        <taxon>Pelobatoidea</taxon>
        <taxon>Pelobatidae</taxon>
        <taxon>Pelobates</taxon>
    </lineage>
</organism>
<protein>
    <recommendedName>
        <fullName evidence="2">Inactive rhomboid protein</fullName>
        <shortName evidence="2">iRhom</shortName>
    </recommendedName>
    <alternativeName>
        <fullName evidence="2">Rhomboid family member</fullName>
    </alternativeName>
    <alternativeName>
        <fullName evidence="2">Rhomboid veinlet-like protein</fullName>
    </alternativeName>
</protein>
<evidence type="ECO:0000259" key="4">
    <source>
        <dbReference type="Pfam" id="PF12595"/>
    </source>
</evidence>
<keyword evidence="6" id="KW-1185">Reference proteome</keyword>
<dbReference type="InterPro" id="IPR051512">
    <property type="entry name" value="Inactive_Rhomboid"/>
</dbReference>
<dbReference type="GO" id="GO:0050709">
    <property type="term" value="P:negative regulation of protein secretion"/>
    <property type="evidence" value="ECO:0007669"/>
    <property type="project" value="UniProtKB-UniRule"/>
</dbReference>
<comment type="function">
    <text evidence="2">Regulates ADAM17 protease, a sheddase of the epidermal growth factor (EGF) receptor ligands and TNF, thereby plays a role in sleep, cell survival, proliferation, migration and inflammation. Does not exhibit any protease activity on its own.</text>
</comment>
<dbReference type="GO" id="GO:0005789">
    <property type="term" value="C:endoplasmic reticulum membrane"/>
    <property type="evidence" value="ECO:0007669"/>
    <property type="project" value="UniProtKB-SubCell"/>
</dbReference>
<dbReference type="GO" id="GO:0042058">
    <property type="term" value="P:regulation of epidermal growth factor receptor signaling pathway"/>
    <property type="evidence" value="ECO:0007669"/>
    <property type="project" value="UniProtKB-UniRule"/>
</dbReference>
<accession>A0AAD1WC83</accession>
<reference evidence="5" key="1">
    <citation type="submission" date="2022-03" db="EMBL/GenBank/DDBJ databases">
        <authorList>
            <person name="Alioto T."/>
            <person name="Alioto T."/>
            <person name="Gomez Garrido J."/>
        </authorList>
    </citation>
    <scope>NUCLEOTIDE SEQUENCE</scope>
</reference>
<evidence type="ECO:0000256" key="2">
    <source>
        <dbReference type="RuleBase" id="RU369051"/>
    </source>
</evidence>
<evidence type="ECO:0000313" key="6">
    <source>
        <dbReference type="Proteomes" id="UP001295444"/>
    </source>
</evidence>
<evidence type="ECO:0000256" key="3">
    <source>
        <dbReference type="SAM" id="MobiDB-lite"/>
    </source>
</evidence>